<proteinExistence type="predicted"/>
<keyword evidence="2" id="KW-1185">Reference proteome</keyword>
<evidence type="ECO:0000313" key="2">
    <source>
        <dbReference type="Proteomes" id="UP000475862"/>
    </source>
</evidence>
<dbReference type="EMBL" id="VYZN01000053">
    <property type="protein sequence ID" value="KAE9527328.1"/>
    <property type="molecule type" value="Genomic_DNA"/>
</dbReference>
<accession>A0A6G0T9P4</accession>
<organism evidence="1 2">
    <name type="scientific">Aphis glycines</name>
    <name type="common">Soybean aphid</name>
    <dbReference type="NCBI Taxonomy" id="307491"/>
    <lineage>
        <taxon>Eukaryota</taxon>
        <taxon>Metazoa</taxon>
        <taxon>Ecdysozoa</taxon>
        <taxon>Arthropoda</taxon>
        <taxon>Hexapoda</taxon>
        <taxon>Insecta</taxon>
        <taxon>Pterygota</taxon>
        <taxon>Neoptera</taxon>
        <taxon>Paraneoptera</taxon>
        <taxon>Hemiptera</taxon>
        <taxon>Sternorrhyncha</taxon>
        <taxon>Aphidomorpha</taxon>
        <taxon>Aphidoidea</taxon>
        <taxon>Aphididae</taxon>
        <taxon>Aphidini</taxon>
        <taxon>Aphis</taxon>
        <taxon>Aphis</taxon>
    </lineage>
</organism>
<comment type="caution">
    <text evidence="1">The sequence shown here is derived from an EMBL/GenBank/DDBJ whole genome shotgun (WGS) entry which is preliminary data.</text>
</comment>
<protein>
    <submittedName>
        <fullName evidence="1">Uncharacterized protein</fullName>
    </submittedName>
</protein>
<reference evidence="1 2" key="1">
    <citation type="submission" date="2019-08" db="EMBL/GenBank/DDBJ databases">
        <title>The genome of the soybean aphid Biotype 1, its phylome, world population structure and adaptation to the North American continent.</title>
        <authorList>
            <person name="Giordano R."/>
            <person name="Donthu R.K."/>
            <person name="Hernandez A.G."/>
            <person name="Wright C.L."/>
            <person name="Zimin A.V."/>
        </authorList>
    </citation>
    <scope>NUCLEOTIDE SEQUENCE [LARGE SCALE GENOMIC DNA]</scope>
    <source>
        <tissue evidence="1">Whole aphids</tissue>
    </source>
</reference>
<gene>
    <name evidence="1" type="ORF">AGLY_013026</name>
</gene>
<dbReference type="Proteomes" id="UP000475862">
    <property type="component" value="Unassembled WGS sequence"/>
</dbReference>
<dbReference type="AlphaFoldDB" id="A0A6G0T9P4"/>
<name>A0A6G0T9P4_APHGL</name>
<sequence length="176" mass="20889">MTEKKNYNQVMTPSPIPFYTILRVTRHRHLEGGMLGHFPPLTFQKNILNEAMMCFFCCIPTGYSIIFRNSASISNFGGGFQWKSEYPWCIIEFLKKSRKTKKKNDGKTRIFTQTSFRPNRLFHMVVTQKLITLNFQNILTFIKPLKFSIFMRIFFEVSIKFFCSSQNTWKFNTKFL</sequence>
<evidence type="ECO:0000313" key="1">
    <source>
        <dbReference type="EMBL" id="KAE9527328.1"/>
    </source>
</evidence>